<proteinExistence type="predicted"/>
<evidence type="ECO:0000313" key="3">
    <source>
        <dbReference type="Proteomes" id="UP000069876"/>
    </source>
</evidence>
<feature type="transmembrane region" description="Helical" evidence="1">
    <location>
        <begin position="59"/>
        <end position="81"/>
    </location>
</feature>
<dbReference type="EMBL" id="FFEF01000025">
    <property type="protein sequence ID" value="CWU26806.1"/>
    <property type="molecule type" value="Genomic_DNA"/>
</dbReference>
<keyword evidence="1" id="KW-0812">Transmembrane</keyword>
<protein>
    <submittedName>
        <fullName evidence="2">Uncharacterized protein</fullName>
    </submittedName>
</protein>
<comment type="caution">
    <text evidence="2">The sequence shown here is derived from an EMBL/GenBank/DDBJ whole genome shotgun (WGS) entry which is preliminary data.</text>
</comment>
<evidence type="ECO:0000256" key="1">
    <source>
        <dbReference type="SAM" id="Phobius"/>
    </source>
</evidence>
<name>A0AAD2KP74_NEIME</name>
<evidence type="ECO:0000313" key="2">
    <source>
        <dbReference type="EMBL" id="CWU26806.1"/>
    </source>
</evidence>
<keyword evidence="1" id="KW-1133">Transmembrane helix</keyword>
<gene>
    <name evidence="2" type="ORF">ERS514851_01720</name>
</gene>
<feature type="transmembrane region" description="Helical" evidence="1">
    <location>
        <begin position="6"/>
        <end position="28"/>
    </location>
</feature>
<organism evidence="2 3">
    <name type="scientific">Neisseria meningitidis</name>
    <dbReference type="NCBI Taxonomy" id="487"/>
    <lineage>
        <taxon>Bacteria</taxon>
        <taxon>Pseudomonadati</taxon>
        <taxon>Pseudomonadota</taxon>
        <taxon>Betaproteobacteria</taxon>
        <taxon>Neisseriales</taxon>
        <taxon>Neisseriaceae</taxon>
        <taxon>Neisseria</taxon>
    </lineage>
</organism>
<dbReference type="AlphaFoldDB" id="A0AAD2KP74"/>
<accession>A0AAD2KP74</accession>
<sequence>MLEHFSVGFIGAVGEIAAEVVVVVGYALPDAAGVGRIEFDTAGCAVDVIGVFVACTRRFGVIAALRAVVGIGGMMFVSFPVEPVHGKAFVNVALFFACAVGGVVVEGGVFFVSVSGKADGVTKIALDCRLLDEQVAHLVGIVLDDVDLTGAVGDAAARVAEEVVFAAGFVVLPLGVIGNERILRQVRREGGLSEGGGRYGAGGKEVCQSAQRFHGLSSFAAADDFVADIGVFTVVLFEVGTVLGGCVAVGGDVGEIDHQAV</sequence>
<dbReference type="Proteomes" id="UP000069876">
    <property type="component" value="Unassembled WGS sequence"/>
</dbReference>
<reference evidence="2 3" key="1">
    <citation type="submission" date="2016-02" db="EMBL/GenBank/DDBJ databases">
        <authorList>
            <consortium name="Pathogen Informatics"/>
        </authorList>
    </citation>
    <scope>NUCLEOTIDE SEQUENCE [LARGE SCALE GENOMIC DNA]</scope>
    <source>
        <strain evidence="2 3">2842STDY5881531</strain>
    </source>
</reference>
<keyword evidence="1" id="KW-0472">Membrane</keyword>
<feature type="transmembrane region" description="Helical" evidence="1">
    <location>
        <begin position="93"/>
        <end position="114"/>
    </location>
</feature>